<reference evidence="1 2" key="1">
    <citation type="submission" date="2018-01" db="EMBL/GenBank/DDBJ databases">
        <title>The draft genome sequence of Halioglobus lutimaris HF004.</title>
        <authorList>
            <person name="Du Z.-J."/>
            <person name="Shi M.-J."/>
        </authorList>
    </citation>
    <scope>NUCLEOTIDE SEQUENCE [LARGE SCALE GENOMIC DNA]</scope>
    <source>
        <strain evidence="1 2">HF004</strain>
    </source>
</reference>
<dbReference type="Pfam" id="PF11136">
    <property type="entry name" value="DUF2889"/>
    <property type="match status" value="1"/>
</dbReference>
<gene>
    <name evidence="1" type="ORF">C0039_09035</name>
</gene>
<keyword evidence="2" id="KW-1185">Reference proteome</keyword>
<evidence type="ECO:0008006" key="3">
    <source>
        <dbReference type="Google" id="ProtNLM"/>
    </source>
</evidence>
<organism evidence="1 2">
    <name type="scientific">Pseudohalioglobus lutimaris</name>
    <dbReference type="NCBI Taxonomy" id="1737061"/>
    <lineage>
        <taxon>Bacteria</taxon>
        <taxon>Pseudomonadati</taxon>
        <taxon>Pseudomonadota</taxon>
        <taxon>Gammaproteobacteria</taxon>
        <taxon>Cellvibrionales</taxon>
        <taxon>Halieaceae</taxon>
        <taxon>Pseudohalioglobus</taxon>
    </lineage>
</organism>
<comment type="caution">
    <text evidence="1">The sequence shown here is derived from an EMBL/GenBank/DDBJ whole genome shotgun (WGS) entry which is preliminary data.</text>
</comment>
<dbReference type="InterPro" id="IPR021312">
    <property type="entry name" value="DUF2889"/>
</dbReference>
<evidence type="ECO:0000313" key="2">
    <source>
        <dbReference type="Proteomes" id="UP000235005"/>
    </source>
</evidence>
<dbReference type="AlphaFoldDB" id="A0A2N5X3W7"/>
<sequence>MECQLNSNAENVDSGNQGYGQGVYRRRILLQKTRSGVRAELEDVTHAFRLFLAHDGATVTEVMAEPLRYPFDTCPAAVEKLHPLIGSALDVDASSLRALLDPGQNCTHLYDLTLLAMAHAVREADSRVYDITVPDDSGGGVEIEVACDGVPVHRWTVREHQLIQPSPHAGMTLQKGFYRWACAAFADDSLEAAQVLQRGYFVAQVRRQDYMRAGGRPATADNMPDGACYSYNKGVVENAVHTHGMARDFSTGAEQLLRFL</sequence>
<dbReference type="Proteomes" id="UP000235005">
    <property type="component" value="Unassembled WGS sequence"/>
</dbReference>
<dbReference type="EMBL" id="PKUS01000008">
    <property type="protein sequence ID" value="PLW69196.1"/>
    <property type="molecule type" value="Genomic_DNA"/>
</dbReference>
<accession>A0A2N5X3W7</accession>
<proteinExistence type="predicted"/>
<evidence type="ECO:0000313" key="1">
    <source>
        <dbReference type="EMBL" id="PLW69196.1"/>
    </source>
</evidence>
<protein>
    <recommendedName>
        <fullName evidence="3">DUF2889 domain-containing protein</fullName>
    </recommendedName>
</protein>
<name>A0A2N5X3W7_9GAMM</name>
<dbReference type="OrthoDB" id="7058534at2"/>